<keyword evidence="2" id="KW-0812">Transmembrane</keyword>
<keyword evidence="2" id="KW-0472">Membrane</keyword>
<dbReference type="Proteomes" id="UP000177141">
    <property type="component" value="Unassembled WGS sequence"/>
</dbReference>
<comment type="caution">
    <text evidence="3">The sequence shown here is derived from an EMBL/GenBank/DDBJ whole genome shotgun (WGS) entry which is preliminary data.</text>
</comment>
<reference evidence="3 4" key="1">
    <citation type="journal article" date="2016" name="Nat. Commun.">
        <title>Thousands of microbial genomes shed light on interconnected biogeochemical processes in an aquifer system.</title>
        <authorList>
            <person name="Anantharaman K."/>
            <person name="Brown C.T."/>
            <person name="Hug L.A."/>
            <person name="Sharon I."/>
            <person name="Castelle C.J."/>
            <person name="Probst A.J."/>
            <person name="Thomas B.C."/>
            <person name="Singh A."/>
            <person name="Wilkins M.J."/>
            <person name="Karaoz U."/>
            <person name="Brodie E.L."/>
            <person name="Williams K.H."/>
            <person name="Hubbard S.S."/>
            <person name="Banfield J.F."/>
        </authorList>
    </citation>
    <scope>NUCLEOTIDE SEQUENCE [LARGE SCALE GENOMIC DNA]</scope>
</reference>
<gene>
    <name evidence="3" type="ORF">A3A93_05385</name>
</gene>
<feature type="region of interest" description="Disordered" evidence="1">
    <location>
        <begin position="1"/>
        <end position="20"/>
    </location>
</feature>
<name>A0A1F7IZ41_9BACT</name>
<evidence type="ECO:0000313" key="3">
    <source>
        <dbReference type="EMBL" id="OGK48619.1"/>
    </source>
</evidence>
<evidence type="ECO:0000256" key="2">
    <source>
        <dbReference type="SAM" id="Phobius"/>
    </source>
</evidence>
<evidence type="ECO:0000256" key="1">
    <source>
        <dbReference type="SAM" id="MobiDB-lite"/>
    </source>
</evidence>
<keyword evidence="2" id="KW-1133">Transmembrane helix</keyword>
<feature type="compositionally biased region" description="Polar residues" evidence="1">
    <location>
        <begin position="1"/>
        <end position="10"/>
    </location>
</feature>
<feature type="transmembrane region" description="Helical" evidence="2">
    <location>
        <begin position="32"/>
        <end position="53"/>
    </location>
</feature>
<dbReference type="AlphaFoldDB" id="A0A1F7IZ41"/>
<protein>
    <submittedName>
        <fullName evidence="3">Uncharacterized protein</fullName>
    </submittedName>
</protein>
<organism evidence="3 4">
    <name type="scientific">Candidatus Roizmanbacteria bacterium RIFCSPLOWO2_01_FULL_38_12</name>
    <dbReference type="NCBI Taxonomy" id="1802061"/>
    <lineage>
        <taxon>Bacteria</taxon>
        <taxon>Candidatus Roizmaniibacteriota</taxon>
    </lineage>
</organism>
<sequence>MEMNTPTKPVNPSEIPVQPQPIQSHVNNQKRFFPIVLGVIILLLVVGGGAYYLGTQQNKPMSQITQQPTPIVTTPTTEISQPSQTEASVANPVANLTWKTQKISIEEETAIRGKQTINMELKLPSDWTFQTTPVASNPDNMIKNCSTYTIVSKDQAIRLTLQPICQGWAGKSSSWPTDAVIAFQRSCAGNDGAHTCYRVRYSTTSNNYNYVDAMTEPNRPLDKSKDQVQDTMIIGYTPPNDSKDDFFFIPGHLTTTYSGTANQKDNYLSVADQIAASVTLL</sequence>
<accession>A0A1F7IZ41</accession>
<dbReference type="EMBL" id="MGAL01000012">
    <property type="protein sequence ID" value="OGK48619.1"/>
    <property type="molecule type" value="Genomic_DNA"/>
</dbReference>
<proteinExistence type="predicted"/>
<evidence type="ECO:0000313" key="4">
    <source>
        <dbReference type="Proteomes" id="UP000177141"/>
    </source>
</evidence>